<evidence type="ECO:0000313" key="1">
    <source>
        <dbReference type="EMBL" id="MCA6078953.1"/>
    </source>
</evidence>
<gene>
    <name evidence="1" type="ORF">LDX50_29025</name>
</gene>
<keyword evidence="2" id="KW-1185">Reference proteome</keyword>
<organism evidence="1 2">
    <name type="scientific">Fulvivirga sedimenti</name>
    <dbReference type="NCBI Taxonomy" id="2879465"/>
    <lineage>
        <taxon>Bacteria</taxon>
        <taxon>Pseudomonadati</taxon>
        <taxon>Bacteroidota</taxon>
        <taxon>Cytophagia</taxon>
        <taxon>Cytophagales</taxon>
        <taxon>Fulvivirgaceae</taxon>
        <taxon>Fulvivirga</taxon>
    </lineage>
</organism>
<dbReference type="Proteomes" id="UP001139409">
    <property type="component" value="Unassembled WGS sequence"/>
</dbReference>
<comment type="caution">
    <text evidence="1">The sequence shown here is derived from an EMBL/GenBank/DDBJ whole genome shotgun (WGS) entry which is preliminary data.</text>
</comment>
<dbReference type="Gene3D" id="3.30.1490.130">
    <property type="entry name" value="D-aminoacylase. Domain 3"/>
    <property type="match status" value="1"/>
</dbReference>
<dbReference type="NCBIfam" id="NF006560">
    <property type="entry name" value="PRK09061.1"/>
    <property type="match status" value="1"/>
</dbReference>
<dbReference type="InterPro" id="IPR023100">
    <property type="entry name" value="D-aminoacylase_insert_dom_sf"/>
</dbReference>
<evidence type="ECO:0000313" key="2">
    <source>
        <dbReference type="Proteomes" id="UP001139409"/>
    </source>
</evidence>
<dbReference type="GO" id="GO:0016811">
    <property type="term" value="F:hydrolase activity, acting on carbon-nitrogen (but not peptide) bonds, in linear amides"/>
    <property type="evidence" value="ECO:0007669"/>
    <property type="project" value="InterPro"/>
</dbReference>
<evidence type="ECO:0008006" key="3">
    <source>
        <dbReference type="Google" id="ProtNLM"/>
    </source>
</evidence>
<dbReference type="PROSITE" id="PS51257">
    <property type="entry name" value="PROKAR_LIPOPROTEIN"/>
    <property type="match status" value="1"/>
</dbReference>
<reference evidence="1" key="1">
    <citation type="submission" date="2021-09" db="EMBL/GenBank/DDBJ databases">
        <title>Fulvivirga sp. isolated from coastal sediment.</title>
        <authorList>
            <person name="Yu H."/>
        </authorList>
    </citation>
    <scope>NUCLEOTIDE SEQUENCE</scope>
    <source>
        <strain evidence="1">1062</strain>
    </source>
</reference>
<dbReference type="Gene3D" id="2.30.40.10">
    <property type="entry name" value="Urease, subunit C, domain 1"/>
    <property type="match status" value="1"/>
</dbReference>
<dbReference type="EMBL" id="JAIXNE010000007">
    <property type="protein sequence ID" value="MCA6078953.1"/>
    <property type="molecule type" value="Genomic_DNA"/>
</dbReference>
<dbReference type="PANTHER" id="PTHR11647">
    <property type="entry name" value="HYDRANTOINASE/DIHYDROPYRIMIDINASE FAMILY MEMBER"/>
    <property type="match status" value="1"/>
</dbReference>
<dbReference type="SUPFAM" id="SSF51338">
    <property type="entry name" value="Composite domain of metallo-dependent hydrolases"/>
    <property type="match status" value="1"/>
</dbReference>
<dbReference type="InterPro" id="IPR050378">
    <property type="entry name" value="Metallo-dep_Hydrolases_sf"/>
</dbReference>
<proteinExistence type="predicted"/>
<dbReference type="PANTHER" id="PTHR11647:SF1">
    <property type="entry name" value="COLLAPSIN RESPONSE MEDIATOR PROTEIN"/>
    <property type="match status" value="1"/>
</dbReference>
<dbReference type="SUPFAM" id="SSF51556">
    <property type="entry name" value="Metallo-dependent hydrolases"/>
    <property type="match status" value="1"/>
</dbReference>
<name>A0A9X1HXP8_9BACT</name>
<dbReference type="InterPro" id="IPR032466">
    <property type="entry name" value="Metal_Hydrolase"/>
</dbReference>
<accession>A0A9X1HXP8</accession>
<dbReference type="AlphaFoldDB" id="A0A9X1HXP8"/>
<dbReference type="Gene3D" id="3.20.20.140">
    <property type="entry name" value="Metal-dependent hydrolases"/>
    <property type="match status" value="1"/>
</dbReference>
<sequence length="557" mass="61146">MKEAKAYNMKKIVLTLFISALIFSSCNQTNTEKAADPNQEFDVVILNGRVMDPETNFDGIRNVGVKDGKIAIITESDIKGKETIDATGHVVAPGFIEGHQHATDQFSRKVNLRDGLTTQMDFESGAGDIPKWYADAEGKTQSNYGMVVLATLARVSVLDGPEIAALGNDMGGLFSHTVKAAAVKAQQEGRKPGWSSTLPNKEEMTQIMAYVDEGLRQGALGVGVPVGYMTAGVTQYELYKYQELAAKYGRVTNGHVRFAGVRPPTEGQLGVQEMLANALVLDAPFMASHLNSNMDWEYTIPMINDARENRGAKVWGEVYPYAAGSTIASADLLTEAGMAQMGITYSSVSNLDGTRWDKAMYEDVRKNDPGRAIVIYNNPPEDIAKWLAQPGVVVVSDGMAIQDENLEYYDWEEPYEGKSVHPRSAGTRAKVLRMVREDKIMPLMEAISKMSYLHAKYFDELAGIPQFKTKGRMQEGMDADIVIFDPENVTDNSTYAPGMGAIPSTGIPYVLVNGVIVVKDSEVLKVFPGKPIRFPVQEKGKLDEIEIEPRVFDPNQS</sequence>
<dbReference type="RefSeq" id="WP_225699811.1">
    <property type="nucleotide sequence ID" value="NZ_JAIXNE010000007.1"/>
</dbReference>
<dbReference type="InterPro" id="IPR011059">
    <property type="entry name" value="Metal-dep_hydrolase_composite"/>
</dbReference>
<protein>
    <recommendedName>
        <fullName evidence="3">D-glutamate deacylase</fullName>
    </recommendedName>
</protein>